<keyword evidence="1" id="KW-0677">Repeat</keyword>
<feature type="domain" description="PDZ" evidence="4">
    <location>
        <begin position="122"/>
        <end position="202"/>
    </location>
</feature>
<proteinExistence type="inferred from homology"/>
<dbReference type="SMART" id="SM00228">
    <property type="entry name" value="PDZ"/>
    <property type="match status" value="4"/>
</dbReference>
<feature type="compositionally biased region" description="Basic and acidic residues" evidence="3">
    <location>
        <begin position="508"/>
        <end position="538"/>
    </location>
</feature>
<feature type="region of interest" description="Disordered" evidence="3">
    <location>
        <begin position="483"/>
        <end position="563"/>
    </location>
</feature>
<feature type="domain" description="PDZ" evidence="4">
    <location>
        <begin position="230"/>
        <end position="310"/>
    </location>
</feature>
<name>A0A9Q1F5B6_SYNKA</name>
<gene>
    <name evidence="5" type="ORF">SKAU_G00229420</name>
</gene>
<feature type="compositionally biased region" description="Acidic residues" evidence="3">
    <location>
        <begin position="490"/>
        <end position="507"/>
    </location>
</feature>
<comment type="similarity">
    <text evidence="2">Belongs to the NHER family.</text>
</comment>
<dbReference type="Pfam" id="PF00595">
    <property type="entry name" value="PDZ"/>
    <property type="match status" value="4"/>
</dbReference>
<dbReference type="CDD" id="cd06768">
    <property type="entry name" value="PDZ_NHERF-like"/>
    <property type="match status" value="4"/>
</dbReference>
<evidence type="ECO:0000313" key="5">
    <source>
        <dbReference type="EMBL" id="KAJ8351466.1"/>
    </source>
</evidence>
<dbReference type="InterPro" id="IPR051067">
    <property type="entry name" value="NHER"/>
</dbReference>
<sequence length="577" mass="64364">MATYTPRVINLTRREGQSFGFLLRLELGEEGHLIRSPDKGGLAELAGIKDADRILRVNGIFVDDVEHALVAGMVRNSGSSVTLHILDQHSYKQAKDSGINLSEPQPRPTMNGAARSNPKPKLCFLEKAKSGYGFSLKSKPDEEGVFIVNVTLSGVAEKAGAKECDRILEVNGENVENATHEQVVEKIKTAGKSIMFLLVDEDTDTHYRNRKIKLGVGLATTKHLPNKPHIVDMNKGSDGYGYYLRSYPNQKGHFVKDIDRGSPAEKVGLKDMDRMVAINGDGVDGLSHEQVVDRIHRSGDRCSLMVVDAETDNIYKLGGASPLLYWEEMRGSLPQRTPPESPKATTKPIAALPANGHAPALAPSKPSGDDYKPKLCTLQKTSSGFGFHLNGTVEENGLYFIKEVVRGGAADKAGLEDDDILIEVDGVNVEARSYDEVVNMIRDSGSSLVLLLAEKQAYDYFKAQQIPITTLLLSQASFDVPHTPTSLEEVKEEEEEDEERDKEEERDEEKRDKDKKRDEDKESDEEEKKDKDEKRDEDKERDEEDKRDEEKKEPATLPVMTEARDICFIFVIFTKYR</sequence>
<protein>
    <recommendedName>
        <fullName evidence="4">PDZ domain-containing protein</fullName>
    </recommendedName>
</protein>
<dbReference type="InterPro" id="IPR036034">
    <property type="entry name" value="PDZ_sf"/>
</dbReference>
<dbReference type="InterPro" id="IPR001478">
    <property type="entry name" value="PDZ"/>
</dbReference>
<dbReference type="Gene3D" id="2.30.42.10">
    <property type="match status" value="4"/>
</dbReference>
<organism evidence="5 6">
    <name type="scientific">Synaphobranchus kaupii</name>
    <name type="common">Kaup's arrowtooth eel</name>
    <dbReference type="NCBI Taxonomy" id="118154"/>
    <lineage>
        <taxon>Eukaryota</taxon>
        <taxon>Metazoa</taxon>
        <taxon>Chordata</taxon>
        <taxon>Craniata</taxon>
        <taxon>Vertebrata</taxon>
        <taxon>Euteleostomi</taxon>
        <taxon>Actinopterygii</taxon>
        <taxon>Neopterygii</taxon>
        <taxon>Teleostei</taxon>
        <taxon>Anguilliformes</taxon>
        <taxon>Synaphobranchidae</taxon>
        <taxon>Synaphobranchus</taxon>
    </lineage>
</organism>
<feature type="domain" description="PDZ" evidence="4">
    <location>
        <begin position="375"/>
        <end position="456"/>
    </location>
</feature>
<comment type="caution">
    <text evidence="5">The sequence shown here is derived from an EMBL/GenBank/DDBJ whole genome shotgun (WGS) entry which is preliminary data.</text>
</comment>
<dbReference type="PANTHER" id="PTHR14191:SF6">
    <property type="entry name" value="NA(+)_H(+) EXCHANGE REGULATORY COFACTOR NHE-RF3-RELATED"/>
    <property type="match status" value="1"/>
</dbReference>
<keyword evidence="6" id="KW-1185">Reference proteome</keyword>
<evidence type="ECO:0000256" key="1">
    <source>
        <dbReference type="ARBA" id="ARBA00022737"/>
    </source>
</evidence>
<feature type="region of interest" description="Disordered" evidence="3">
    <location>
        <begin position="97"/>
        <end position="118"/>
    </location>
</feature>
<dbReference type="OrthoDB" id="10009200at2759"/>
<dbReference type="Proteomes" id="UP001152622">
    <property type="component" value="Chromosome 8"/>
</dbReference>
<reference evidence="5" key="1">
    <citation type="journal article" date="2023" name="Science">
        <title>Genome structures resolve the early diversification of teleost fishes.</title>
        <authorList>
            <person name="Parey E."/>
            <person name="Louis A."/>
            <person name="Montfort J."/>
            <person name="Bouchez O."/>
            <person name="Roques C."/>
            <person name="Iampietro C."/>
            <person name="Lluch J."/>
            <person name="Castinel A."/>
            <person name="Donnadieu C."/>
            <person name="Desvignes T."/>
            <person name="Floi Bucao C."/>
            <person name="Jouanno E."/>
            <person name="Wen M."/>
            <person name="Mejri S."/>
            <person name="Dirks R."/>
            <person name="Jansen H."/>
            <person name="Henkel C."/>
            <person name="Chen W.J."/>
            <person name="Zahm M."/>
            <person name="Cabau C."/>
            <person name="Klopp C."/>
            <person name="Thompson A.W."/>
            <person name="Robinson-Rechavi M."/>
            <person name="Braasch I."/>
            <person name="Lecointre G."/>
            <person name="Bobe J."/>
            <person name="Postlethwait J.H."/>
            <person name="Berthelot C."/>
            <person name="Roest Crollius H."/>
            <person name="Guiguen Y."/>
        </authorList>
    </citation>
    <scope>NUCLEOTIDE SEQUENCE</scope>
    <source>
        <strain evidence="5">WJC10195</strain>
    </source>
</reference>
<dbReference type="PROSITE" id="PS50106">
    <property type="entry name" value="PDZ"/>
    <property type="match status" value="4"/>
</dbReference>
<dbReference type="EMBL" id="JAINUF010000008">
    <property type="protein sequence ID" value="KAJ8351466.1"/>
    <property type="molecule type" value="Genomic_DNA"/>
</dbReference>
<feature type="domain" description="PDZ" evidence="4">
    <location>
        <begin position="8"/>
        <end position="89"/>
    </location>
</feature>
<dbReference type="AlphaFoldDB" id="A0A9Q1F5B6"/>
<dbReference type="GO" id="GO:0043495">
    <property type="term" value="F:protein-membrane adaptor activity"/>
    <property type="evidence" value="ECO:0007669"/>
    <property type="project" value="TreeGrafter"/>
</dbReference>
<evidence type="ECO:0000259" key="4">
    <source>
        <dbReference type="PROSITE" id="PS50106"/>
    </source>
</evidence>
<dbReference type="GO" id="GO:0016324">
    <property type="term" value="C:apical plasma membrane"/>
    <property type="evidence" value="ECO:0007669"/>
    <property type="project" value="TreeGrafter"/>
</dbReference>
<evidence type="ECO:0000256" key="2">
    <source>
        <dbReference type="ARBA" id="ARBA00038110"/>
    </source>
</evidence>
<evidence type="ECO:0000256" key="3">
    <source>
        <dbReference type="SAM" id="MobiDB-lite"/>
    </source>
</evidence>
<evidence type="ECO:0000313" key="6">
    <source>
        <dbReference type="Proteomes" id="UP001152622"/>
    </source>
</evidence>
<dbReference type="SUPFAM" id="SSF50156">
    <property type="entry name" value="PDZ domain-like"/>
    <property type="match status" value="4"/>
</dbReference>
<dbReference type="PANTHER" id="PTHR14191">
    <property type="entry name" value="PDZ DOMAIN CONTAINING PROTEIN"/>
    <property type="match status" value="1"/>
</dbReference>
<dbReference type="GO" id="GO:0072659">
    <property type="term" value="P:protein localization to plasma membrane"/>
    <property type="evidence" value="ECO:0007669"/>
    <property type="project" value="TreeGrafter"/>
</dbReference>
<accession>A0A9Q1F5B6</accession>